<dbReference type="RefSeq" id="WP_374218889.1">
    <property type="nucleotide sequence ID" value="NZ_JAXOVW010000062.1"/>
</dbReference>
<dbReference type="InterPro" id="IPR010095">
    <property type="entry name" value="Cas12f1-like_TNB"/>
</dbReference>
<reference evidence="4" key="1">
    <citation type="submission" date="2023-11" db="EMBL/GenBank/DDBJ databases">
        <title>Genome Sequence of Bacillus pseudomycoides stain BUPM19.</title>
        <authorList>
            <person name="Farhat A."/>
        </authorList>
    </citation>
    <scope>NUCLEOTIDE SEQUENCE [LARGE SCALE GENOMIC DNA]</scope>
    <source>
        <strain evidence="4">BUPM19</strain>
    </source>
</reference>
<sequence>MKKAYFSKRIYKRDMPYEMVDILTKTIETFNRAKRFAFQTIVREKRWNRKIHTDSLHLVLKRKYHLNDYYANSAVQEARVLFTGLIELQKLYEKQTQEKIKKLKKKLKQERTKLTNLRKIKQSCVKGKLTFPKNTHFAKHNNLISLSRKKDTLIWLNEYQFEHQYLDVQIKRMQAKIGLLTHRKYRLTQKLSSYQTNIPSAVFGSEKLFRSQFTIDEFIHNHDKWKALFSRSRNKQLILSGRKDAKHGNFVFQYVTQNQELWMTTSTGKQVMFPAVTFPYGQEIMEEVITKQLQCKNKKKHGKPIAWSVEDYGEYYIVKCLVDVPENLHTNYSKADGVIGVDCNLDHFAWANVTEDGNYKGSGSFRFSIIGKSTGQITKIIEAEAIRLVDLAERYNKPIVIEKLDTTQSKTGDRYGNKRANRMKGLFAYQKMTSAILGRADKRGVAVFQVNPAYTSISGKMKYMRKLGISIHQSAAFTIGRRGLGYKEKVPQVLQPYIPKKEAHHWSHWHQLNNRLDIRTHHFYQLYDVNQPEEALQIEGLDLFESEKKKLAKLLV</sequence>
<evidence type="ECO:0000313" key="3">
    <source>
        <dbReference type="EMBL" id="MDZ5609416.1"/>
    </source>
</evidence>
<comment type="caution">
    <text evidence="3">The sequence shown here is derived from an EMBL/GenBank/DDBJ whole genome shotgun (WGS) entry which is preliminary data.</text>
</comment>
<dbReference type="NCBIfam" id="TIGR01766">
    <property type="entry name" value="IS200/IS605 family accessory protein TnpB-like domain"/>
    <property type="match status" value="1"/>
</dbReference>
<name>A0ABU5K278_9BACI</name>
<proteinExistence type="predicted"/>
<gene>
    <name evidence="3" type="ORF">U2I54_20705</name>
</gene>
<accession>A0ABU5K278</accession>
<evidence type="ECO:0000313" key="4">
    <source>
        <dbReference type="Proteomes" id="UP001291930"/>
    </source>
</evidence>
<organism evidence="3 4">
    <name type="scientific">Bacillus bingmayongensis</name>
    <dbReference type="NCBI Taxonomy" id="1150157"/>
    <lineage>
        <taxon>Bacteria</taxon>
        <taxon>Bacillati</taxon>
        <taxon>Bacillota</taxon>
        <taxon>Bacilli</taxon>
        <taxon>Bacillales</taxon>
        <taxon>Bacillaceae</taxon>
        <taxon>Bacillus</taxon>
    </lineage>
</organism>
<protein>
    <submittedName>
        <fullName evidence="3">IS200/IS605 family accessory protein TnpB-related protein</fullName>
    </submittedName>
</protein>
<keyword evidence="1" id="KW-0238">DNA-binding</keyword>
<evidence type="ECO:0000256" key="1">
    <source>
        <dbReference type="ARBA" id="ARBA00023125"/>
    </source>
</evidence>
<keyword evidence="2" id="KW-0175">Coiled coil</keyword>
<keyword evidence="4" id="KW-1185">Reference proteome</keyword>
<evidence type="ECO:0000256" key="2">
    <source>
        <dbReference type="SAM" id="Coils"/>
    </source>
</evidence>
<feature type="coiled-coil region" evidence="2">
    <location>
        <begin position="93"/>
        <end position="120"/>
    </location>
</feature>
<dbReference type="Proteomes" id="UP001291930">
    <property type="component" value="Unassembled WGS sequence"/>
</dbReference>
<dbReference type="EMBL" id="JAXOVW010000062">
    <property type="protein sequence ID" value="MDZ5609416.1"/>
    <property type="molecule type" value="Genomic_DNA"/>
</dbReference>